<gene>
    <name evidence="3" type="primary">czcA_2</name>
    <name evidence="3" type="ORF">Pla163_06330</name>
</gene>
<dbReference type="PANTHER" id="PTHR32063">
    <property type="match status" value="1"/>
</dbReference>
<protein>
    <submittedName>
        <fullName evidence="3">Cobalt-zinc-cadmium resistance protein CzcA</fullName>
    </submittedName>
</protein>
<reference evidence="3 4" key="1">
    <citation type="submission" date="2019-02" db="EMBL/GenBank/DDBJ databases">
        <title>Deep-cultivation of Planctomycetes and their phenomic and genomic characterization uncovers novel biology.</title>
        <authorList>
            <person name="Wiegand S."/>
            <person name="Jogler M."/>
            <person name="Boedeker C."/>
            <person name="Pinto D."/>
            <person name="Vollmers J."/>
            <person name="Rivas-Marin E."/>
            <person name="Kohn T."/>
            <person name="Peeters S.H."/>
            <person name="Heuer A."/>
            <person name="Rast P."/>
            <person name="Oberbeckmann S."/>
            <person name="Bunk B."/>
            <person name="Jeske O."/>
            <person name="Meyerdierks A."/>
            <person name="Storesund J.E."/>
            <person name="Kallscheuer N."/>
            <person name="Luecker S."/>
            <person name="Lage O.M."/>
            <person name="Pohl T."/>
            <person name="Merkel B.J."/>
            <person name="Hornburger P."/>
            <person name="Mueller R.-W."/>
            <person name="Bruemmer F."/>
            <person name="Labrenz M."/>
            <person name="Spormann A.M."/>
            <person name="Op den Camp H."/>
            <person name="Overmann J."/>
            <person name="Amann R."/>
            <person name="Jetten M.S.M."/>
            <person name="Mascher T."/>
            <person name="Medema M.H."/>
            <person name="Devos D.P."/>
            <person name="Kaster A.-K."/>
            <person name="Ovreas L."/>
            <person name="Rohde M."/>
            <person name="Galperin M.Y."/>
            <person name="Jogler C."/>
        </authorList>
    </citation>
    <scope>NUCLEOTIDE SEQUENCE [LARGE SCALE GENOMIC DNA]</scope>
    <source>
        <strain evidence="3 4">Pla163</strain>
    </source>
</reference>
<dbReference type="Gene3D" id="3.30.70.1430">
    <property type="entry name" value="Multidrug efflux transporter AcrB pore domain"/>
    <property type="match status" value="2"/>
</dbReference>
<evidence type="ECO:0000313" key="4">
    <source>
        <dbReference type="Proteomes" id="UP000319342"/>
    </source>
</evidence>
<dbReference type="GO" id="GO:0015562">
    <property type="term" value="F:efflux transmembrane transporter activity"/>
    <property type="evidence" value="ECO:0007669"/>
    <property type="project" value="InterPro"/>
</dbReference>
<organism evidence="3 4">
    <name type="scientific">Rohdeia mirabilis</name>
    <dbReference type="NCBI Taxonomy" id="2528008"/>
    <lineage>
        <taxon>Bacteria</taxon>
        <taxon>Pseudomonadati</taxon>
        <taxon>Planctomycetota</taxon>
        <taxon>Planctomycetia</taxon>
        <taxon>Planctomycetia incertae sedis</taxon>
        <taxon>Rohdeia</taxon>
    </lineage>
</organism>
<feature type="transmembrane region" description="Helical" evidence="2">
    <location>
        <begin position="476"/>
        <end position="499"/>
    </location>
</feature>
<accession>A0A518CWE9</accession>
<dbReference type="Gene3D" id="3.30.2090.10">
    <property type="entry name" value="Multidrug efflux transporter AcrB TolC docking domain, DN and DC subdomains"/>
    <property type="match status" value="2"/>
</dbReference>
<feature type="transmembrane region" description="Helical" evidence="2">
    <location>
        <begin position="541"/>
        <end position="563"/>
    </location>
</feature>
<dbReference type="Gene3D" id="1.20.1600.10">
    <property type="entry name" value="Outer membrane efflux proteins (OEP)"/>
    <property type="match status" value="1"/>
</dbReference>
<dbReference type="SUPFAM" id="SSF82866">
    <property type="entry name" value="Multidrug efflux transporter AcrB transmembrane domain"/>
    <property type="match status" value="2"/>
</dbReference>
<feature type="region of interest" description="Disordered" evidence="1">
    <location>
        <begin position="1276"/>
        <end position="1295"/>
    </location>
</feature>
<feature type="transmembrane region" description="Helical" evidence="2">
    <location>
        <begin position="916"/>
        <end position="939"/>
    </location>
</feature>
<dbReference type="InterPro" id="IPR001036">
    <property type="entry name" value="Acrflvin-R"/>
</dbReference>
<keyword evidence="4" id="KW-1185">Reference proteome</keyword>
<dbReference type="SUPFAM" id="SSF82714">
    <property type="entry name" value="Multidrug efflux transporter AcrB TolC docking domain, DN and DC subdomains"/>
    <property type="match status" value="2"/>
</dbReference>
<keyword evidence="2" id="KW-1133">Transmembrane helix</keyword>
<keyword evidence="2" id="KW-0812">Transmembrane</keyword>
<dbReference type="SUPFAM" id="SSF82693">
    <property type="entry name" value="Multidrug efflux transporter AcrB pore domain, PN1, PN2, PC1 and PC2 subdomains"/>
    <property type="match status" value="2"/>
</dbReference>
<feature type="transmembrane region" description="Helical" evidence="2">
    <location>
        <begin position="399"/>
        <end position="423"/>
    </location>
</feature>
<keyword evidence="2" id="KW-0472">Membrane</keyword>
<dbReference type="GO" id="GO:0042910">
    <property type="term" value="F:xenobiotic transmembrane transporter activity"/>
    <property type="evidence" value="ECO:0007669"/>
    <property type="project" value="TreeGrafter"/>
</dbReference>
<feature type="transmembrane region" description="Helical" evidence="2">
    <location>
        <begin position="343"/>
        <end position="365"/>
    </location>
</feature>
<sequence>MNIVRSAVRQPVTVAVGVLLVLLTGVVAFQRIAIQLTPNVEDTIIAVTTRWEGASPLEVEREVVDKQEEKLQGIANLKAMTSKSQQGTGQIRLEFAVGMPKEEALRQVSDKLREVSNYPENVDEPVIEASDPDNRDYIAWVLLRSEDTQRDIRDLQDFAADRLKPRLERIPGMSEVNVLGGRERETQVVFDPELLAAKGLTPADMVRALRAENRDVSAGALEQSKSNVRVRLAGLYETPADVERTVIAQTAGGPVYVGDVAEVRETYKEARTFVRSMGQRVLAINFQKEVGTNVIEVMDALKAEIVALNAPDGLLATHASKIGLEGRLYLDQAFDQTVYIDDALALVTDNIYLGGGLAILVLLLFLRSLRSVGIIALAIPISVIGAIVVMVSLGRSINVISLAGMAFAIGMVVDNAIVVLENIYRHLEMGKKPVRASIDGGREVLGAVVAATLTTAVVFVPVLLIEEEAGQLFRDIALAIVAAVVLSLVVSITVIPATAARLLKAKKQLPVGQKPKKRGWWSPSRIPDGIAGMVHLLGGSVIARIVLIVAMTAGSIYGTLALVPPTDYLPTGNRNLVFGLLIPPPGYNLTQQTILAERIEKTMRPHWVAGREELGSPEQKKVLEDAVTIPVMNFATGEVERTVKGPPLDNYFLVSFDGIMFHGAISQDPEKVVDILPLFGEATRGEVTPDVFAFAFQVPLFRLGGNSGSAIKIDFTGDDLDEVGKGALAVFMQLMQKYGPGKAQPDPSNFNVPTPELRFVPDRTRMAESGLTFDDVAQSILALGDGAIIGEYRLDGDTVDLKLISKTSLAANGLDRIAETPLATPLGMQVPLGSVAPEQMVNAPQQINRVGRQRSITIQFTPPAGVPLGEAIDDIARTLEGARASGAIPAGVDTAFAGSASKLDSVSKALLGDGTFAGIMGSSLVLALLVVYLLMCVLFQSFGLPLVIMFSVPLATLGGFAALAGVHFWSLKDPYLPVQNLDILTMLGFVILIGVVVNNAILIVHQTLNFMRPAGEGEEGDEAELHSLPPRKAITEAVRSRVRPIFMGTLTSVGGMAPLVLMPGSGSELYRGLGGVVVGGLMVSTIFTLVLVPMLLGLYLEASAWFAKRRGTELDYSTPALGAATGMLLAALATFGLGGCSSTQERSVNDGRFDAVAERIVRDTVAAVPTGTTLTTTFSEDQIEELLGNRLDELESLGGESTWRTLEPDRTADLSGAEPRVTSIGLGSALDLAFEHNLGLRGVRLRPDAAAEGVLAESGAFDSVFFADAEYERVDQPRPVPTIGGTPLGSPQSTSDRLRVQSGLRQLLSTGATVSATAFAERFDNQSPGIAFTPDPAWRAGVALELTQPLLAGYGDEATNLARRLAERQVARTNEEIGADVLALRALVTQAYWNLAEAEARRLIQQRLVARGEEVVRVLGARREFDTNAAQFADAVATVEQRRADLVRARLLVEQASDSLIALLDDPDGTLAADGRLTAEQPFALEPVTIDLAGSIDAALQRRPELQIALLDVGDAQLRARVAENLSQARLDLVARVEALGEDDTFGNGVDSMVGDGFIGGLLGLSYEVPLGNRAGRAEERRARIESRIALLAYEELVRDIVLEVKQSLRDLRTSYELIGATRSLRIAQSENLRALLAEEEQRSRLTPEFLALKFGRQESLARAQLDEVQAIANYNRALAAFERAVARGE</sequence>
<proteinExistence type="predicted"/>
<dbReference type="SUPFAM" id="SSF56954">
    <property type="entry name" value="Outer membrane efflux proteins (OEP)"/>
    <property type="match status" value="1"/>
</dbReference>
<evidence type="ECO:0000256" key="1">
    <source>
        <dbReference type="SAM" id="MobiDB-lite"/>
    </source>
</evidence>
<feature type="transmembrane region" description="Helical" evidence="2">
    <location>
        <begin position="1076"/>
        <end position="1100"/>
    </location>
</feature>
<feature type="transmembrane region" description="Helical" evidence="2">
    <location>
        <begin position="1045"/>
        <end position="1064"/>
    </location>
</feature>
<dbReference type="Gene3D" id="1.20.1640.10">
    <property type="entry name" value="Multidrug efflux transporter AcrB transmembrane domain"/>
    <property type="match status" value="2"/>
</dbReference>
<feature type="transmembrane region" description="Helical" evidence="2">
    <location>
        <begin position="983"/>
        <end position="1004"/>
    </location>
</feature>
<dbReference type="OrthoDB" id="9757904at2"/>
<dbReference type="PRINTS" id="PR00702">
    <property type="entry name" value="ACRIFLAVINRP"/>
</dbReference>
<dbReference type="Gene3D" id="3.30.70.1320">
    <property type="entry name" value="Multidrug efflux transporter AcrB pore domain like"/>
    <property type="match status" value="1"/>
</dbReference>
<dbReference type="InterPro" id="IPR027463">
    <property type="entry name" value="AcrB_DN_DC_subdom"/>
</dbReference>
<dbReference type="Proteomes" id="UP000319342">
    <property type="component" value="Chromosome"/>
</dbReference>
<feature type="transmembrane region" description="Helical" evidence="2">
    <location>
        <begin position="444"/>
        <end position="464"/>
    </location>
</feature>
<dbReference type="Pfam" id="PF00873">
    <property type="entry name" value="ACR_tran"/>
    <property type="match status" value="2"/>
</dbReference>
<dbReference type="EMBL" id="CP036290">
    <property type="protein sequence ID" value="QDU83534.1"/>
    <property type="molecule type" value="Genomic_DNA"/>
</dbReference>
<dbReference type="PANTHER" id="PTHR32063:SF0">
    <property type="entry name" value="SWARMING MOTILITY PROTEIN SWRC"/>
    <property type="match status" value="1"/>
</dbReference>
<evidence type="ECO:0000313" key="3">
    <source>
        <dbReference type="EMBL" id="QDU83534.1"/>
    </source>
</evidence>
<feature type="transmembrane region" description="Helical" evidence="2">
    <location>
        <begin position="372"/>
        <end position="393"/>
    </location>
</feature>
<evidence type="ECO:0000256" key="2">
    <source>
        <dbReference type="SAM" id="Phobius"/>
    </source>
</evidence>
<feature type="transmembrane region" description="Helical" evidence="2">
    <location>
        <begin position="1120"/>
        <end position="1139"/>
    </location>
</feature>
<dbReference type="RefSeq" id="WP_145183400.1">
    <property type="nucleotide sequence ID" value="NZ_CP036290.1"/>
</dbReference>
<dbReference type="GO" id="GO:0005886">
    <property type="term" value="C:plasma membrane"/>
    <property type="evidence" value="ECO:0007669"/>
    <property type="project" value="TreeGrafter"/>
</dbReference>
<feature type="transmembrane region" description="Helical" evidence="2">
    <location>
        <begin position="946"/>
        <end position="971"/>
    </location>
</feature>
<dbReference type="Gene3D" id="3.30.70.1440">
    <property type="entry name" value="Multidrug efflux transporter AcrB pore domain"/>
    <property type="match status" value="1"/>
</dbReference>
<name>A0A518CWE9_9BACT</name>